<evidence type="ECO:0000313" key="5">
    <source>
        <dbReference type="EMBL" id="KXN70452.1"/>
    </source>
</evidence>
<keyword evidence="1" id="KW-1015">Disulfide bond</keyword>
<dbReference type="InterPro" id="IPR005103">
    <property type="entry name" value="AA9_LPMO"/>
</dbReference>
<proteinExistence type="predicted"/>
<dbReference type="EC" id="1.14.99.56" evidence="1"/>
<feature type="region of interest" description="Disordered" evidence="2">
    <location>
        <begin position="250"/>
        <end position="296"/>
    </location>
</feature>
<evidence type="ECO:0000256" key="3">
    <source>
        <dbReference type="SAM" id="SignalP"/>
    </source>
</evidence>
<comment type="function">
    <text evidence="1">Lytic polysaccharide monooxygenase (LMPO) that depolymerizes crystalline and amorphous polysaccharides via the oxidation of scissile alpha- or beta-(1-4)-glycosidic bonds, yielding C1 and/or C4 oxidation products. Catalysis by LPMOs requires the reduction of the active-site copper from Cu(II) to Cu(I) by a reducing agent and H(2)O(2) or O(2) as a cosubstrate.</text>
</comment>
<feature type="compositionally biased region" description="Low complexity" evidence="2">
    <location>
        <begin position="252"/>
        <end position="264"/>
    </location>
</feature>
<evidence type="ECO:0000256" key="2">
    <source>
        <dbReference type="SAM" id="MobiDB-lite"/>
    </source>
</evidence>
<feature type="signal peptide" evidence="3">
    <location>
        <begin position="1"/>
        <end position="20"/>
    </location>
</feature>
<dbReference type="GO" id="GO:0008810">
    <property type="term" value="F:cellulase activity"/>
    <property type="evidence" value="ECO:0007669"/>
    <property type="project" value="UniProtKB-UniRule"/>
</dbReference>
<keyword evidence="1" id="KW-0624">Polysaccharide degradation</keyword>
<comment type="domain">
    <text evidence="1">Has a modular structure: an endo-beta-1,4-glucanase catalytic module at the N-terminus, a linker rich in serines and threonines, and a C-terminal carbohydrate-binding module (CBM).</text>
</comment>
<protein>
    <recommendedName>
        <fullName evidence="1">AA9 family lytic polysaccharide monooxygenase</fullName>
        <ecNumber evidence="1">1.14.99.56</ecNumber>
    </recommendedName>
    <alternativeName>
        <fullName evidence="1">Endo-beta-1,4-glucanase</fullName>
    </alternativeName>
    <alternativeName>
        <fullName evidence="1">Glycosyl hydrolase 61 family protein</fullName>
    </alternativeName>
</protein>
<gene>
    <name evidence="5" type="ORF">CONCODRAFT_78863</name>
</gene>
<accession>A0A137P617</accession>
<keyword evidence="3" id="KW-0732">Signal</keyword>
<keyword evidence="6" id="KW-1185">Reference proteome</keyword>
<evidence type="ECO:0000259" key="4">
    <source>
        <dbReference type="Pfam" id="PF03443"/>
    </source>
</evidence>
<feature type="compositionally biased region" description="Basic residues" evidence="2">
    <location>
        <begin position="283"/>
        <end position="296"/>
    </location>
</feature>
<sequence>MNLIASTLLTILSTLSPVESHSWLDCIGKSSTVYNGHNQYYGDEFYHEACTVGFPRGYPGRMNRWINDIYTYQLVGRKPEDTVCSSITQSSANYTSEFHMGKVTPGESVKLWWEADNHFNPGPTYVYVYTSGKPGQDLIKYKDLNQDTQIWKNVFATDDNCMDRSPNSLCWGNMNIPNNLTPGKYQFVWKWVWDQNPVGEEYLTCFDLEVTGNGNQPTSAATTIKPSAATTAATTAAATTTSAKVNPQKINTTTSTAAPSKPSSYIATTEYPVQATSSTPAPNHKKKCHRKADKKN</sequence>
<comment type="catalytic activity">
    <reaction evidence="1">
        <text>[(1-&gt;4)-beta-D-glucosyl]n+m + reduced acceptor + O2 = 4-dehydro-beta-D-glucosyl-[(1-&gt;4)-beta-D-glucosyl]n-1 + [(1-&gt;4)-beta-D-glucosyl]m + acceptor + H2O.</text>
        <dbReference type="EC" id="1.14.99.56"/>
    </reaction>
</comment>
<keyword evidence="1" id="KW-0119">Carbohydrate metabolism</keyword>
<reference evidence="5 6" key="1">
    <citation type="journal article" date="2015" name="Genome Biol. Evol.">
        <title>Phylogenomic analyses indicate that early fungi evolved digesting cell walls of algal ancestors of land plants.</title>
        <authorList>
            <person name="Chang Y."/>
            <person name="Wang S."/>
            <person name="Sekimoto S."/>
            <person name="Aerts A.L."/>
            <person name="Choi C."/>
            <person name="Clum A."/>
            <person name="LaButti K.M."/>
            <person name="Lindquist E.A."/>
            <person name="Yee Ngan C."/>
            <person name="Ohm R.A."/>
            <person name="Salamov A.A."/>
            <person name="Grigoriev I.V."/>
            <person name="Spatafora J.W."/>
            <person name="Berbee M.L."/>
        </authorList>
    </citation>
    <scope>NUCLEOTIDE SEQUENCE [LARGE SCALE GENOMIC DNA]</scope>
    <source>
        <strain evidence="5 6">NRRL 28638</strain>
    </source>
</reference>
<evidence type="ECO:0000256" key="1">
    <source>
        <dbReference type="RuleBase" id="RU368122"/>
    </source>
</evidence>
<dbReference type="PANTHER" id="PTHR35559:SF1">
    <property type="entry name" value="CHITIN-BINDING TYPE-4 DOMAIN-CONTAINING PROTEIN"/>
    <property type="match status" value="1"/>
</dbReference>
<dbReference type="GO" id="GO:0030245">
    <property type="term" value="P:cellulose catabolic process"/>
    <property type="evidence" value="ECO:0007669"/>
    <property type="project" value="UniProtKB-UniRule"/>
</dbReference>
<organism evidence="5 6">
    <name type="scientific">Conidiobolus coronatus (strain ATCC 28846 / CBS 209.66 / NRRL 28638)</name>
    <name type="common">Delacroixia coronata</name>
    <dbReference type="NCBI Taxonomy" id="796925"/>
    <lineage>
        <taxon>Eukaryota</taxon>
        <taxon>Fungi</taxon>
        <taxon>Fungi incertae sedis</taxon>
        <taxon>Zoopagomycota</taxon>
        <taxon>Entomophthoromycotina</taxon>
        <taxon>Entomophthoromycetes</taxon>
        <taxon>Entomophthorales</taxon>
        <taxon>Ancylistaceae</taxon>
        <taxon>Conidiobolus</taxon>
    </lineage>
</organism>
<dbReference type="Pfam" id="PF03443">
    <property type="entry name" value="AA9"/>
    <property type="match status" value="1"/>
</dbReference>
<comment type="subcellular location">
    <subcellularLocation>
        <location evidence="1">Secreted</location>
    </subcellularLocation>
</comment>
<name>A0A137P617_CONC2</name>
<dbReference type="PANTHER" id="PTHR35559">
    <property type="entry name" value="CHITIN-BINDING TYPE-4 DOMAIN-CONTAINING PROTEIN"/>
    <property type="match status" value="1"/>
</dbReference>
<dbReference type="GO" id="GO:0005576">
    <property type="term" value="C:extracellular region"/>
    <property type="evidence" value="ECO:0007669"/>
    <property type="project" value="UniProtKB-SubCell"/>
</dbReference>
<dbReference type="STRING" id="796925.A0A137P617"/>
<dbReference type="EMBL" id="KQ964502">
    <property type="protein sequence ID" value="KXN70452.1"/>
    <property type="molecule type" value="Genomic_DNA"/>
</dbReference>
<feature type="domain" description="Auxiliary Activity family 9 catalytic" evidence="4">
    <location>
        <begin position="62"/>
        <end position="223"/>
    </location>
</feature>
<dbReference type="OrthoDB" id="64281at2759"/>
<keyword evidence="1" id="KW-0964">Secreted</keyword>
<dbReference type="AlphaFoldDB" id="A0A137P617"/>
<dbReference type="Proteomes" id="UP000070444">
    <property type="component" value="Unassembled WGS sequence"/>
</dbReference>
<evidence type="ECO:0000313" key="6">
    <source>
        <dbReference type="Proteomes" id="UP000070444"/>
    </source>
</evidence>
<dbReference type="GO" id="GO:0030248">
    <property type="term" value="F:cellulose binding"/>
    <property type="evidence" value="ECO:0007669"/>
    <property type="project" value="UniProtKB-UniRule"/>
</dbReference>
<feature type="chain" id="PRO_5007294526" description="AA9 family lytic polysaccharide monooxygenase" evidence="3">
    <location>
        <begin position="21"/>
        <end position="296"/>
    </location>
</feature>
<keyword evidence="1" id="KW-0136">Cellulose degradation</keyword>
<dbReference type="Gene3D" id="2.70.50.70">
    <property type="match status" value="1"/>
</dbReference>